<evidence type="ECO:0000256" key="5">
    <source>
        <dbReference type="SAM" id="Coils"/>
    </source>
</evidence>
<dbReference type="GO" id="GO:0006457">
    <property type="term" value="P:protein folding"/>
    <property type="evidence" value="ECO:0007669"/>
    <property type="project" value="InterPro"/>
</dbReference>
<evidence type="ECO:0000256" key="2">
    <source>
        <dbReference type="ARBA" id="ARBA00023186"/>
    </source>
</evidence>
<dbReference type="RefSeq" id="WP_005522697.1">
    <property type="nucleotide sequence ID" value="NZ_EQ973330.1"/>
</dbReference>
<comment type="subunit">
    <text evidence="3">Homodimer.</text>
</comment>
<organism evidence="7 8">
    <name type="scientific">Corynebacterium matruchotii ATCC 33806</name>
    <dbReference type="NCBI Taxonomy" id="566549"/>
    <lineage>
        <taxon>Bacteria</taxon>
        <taxon>Bacillati</taxon>
        <taxon>Actinomycetota</taxon>
        <taxon>Actinomycetes</taxon>
        <taxon>Mycobacteriales</taxon>
        <taxon>Corynebacteriaceae</taxon>
        <taxon>Corynebacterium</taxon>
    </lineage>
</organism>
<gene>
    <name evidence="3 7" type="primary">grpE</name>
    <name evidence="7" type="ORF">CORMATOL_02508</name>
</gene>
<dbReference type="PANTHER" id="PTHR21237">
    <property type="entry name" value="GRPE PROTEIN"/>
    <property type="match status" value="1"/>
</dbReference>
<dbReference type="InterPro" id="IPR013805">
    <property type="entry name" value="GrpE_CC"/>
</dbReference>
<evidence type="ECO:0000256" key="3">
    <source>
        <dbReference type="HAMAP-Rule" id="MF_01151"/>
    </source>
</evidence>
<dbReference type="PANTHER" id="PTHR21237:SF23">
    <property type="entry name" value="GRPE PROTEIN HOMOLOG, MITOCHONDRIAL"/>
    <property type="match status" value="1"/>
</dbReference>
<evidence type="ECO:0000256" key="4">
    <source>
        <dbReference type="RuleBase" id="RU004478"/>
    </source>
</evidence>
<keyword evidence="2 3" id="KW-0143">Chaperone</keyword>
<dbReference type="HOGENOM" id="CLU_057217_4_0_11"/>
<dbReference type="GO" id="GO:0042803">
    <property type="term" value="F:protein homodimerization activity"/>
    <property type="evidence" value="ECO:0007669"/>
    <property type="project" value="InterPro"/>
</dbReference>
<dbReference type="Proteomes" id="UP000006247">
    <property type="component" value="Unassembled WGS sequence"/>
</dbReference>
<dbReference type="GO" id="GO:0051082">
    <property type="term" value="F:unfolded protein binding"/>
    <property type="evidence" value="ECO:0007669"/>
    <property type="project" value="TreeGrafter"/>
</dbReference>
<dbReference type="SUPFAM" id="SSF51064">
    <property type="entry name" value="Head domain of nucleotide exchange factor GrpE"/>
    <property type="match status" value="1"/>
</dbReference>
<keyword evidence="5" id="KW-0175">Coiled coil</keyword>
<reference evidence="7 8" key="1">
    <citation type="submission" date="2009-01" db="EMBL/GenBank/DDBJ databases">
        <authorList>
            <person name="Fulton L."/>
            <person name="Clifton S."/>
            <person name="Chinwalla A.T."/>
            <person name="Mitreva M."/>
            <person name="Sodergren E."/>
            <person name="Weinstock G."/>
            <person name="Clifton S."/>
            <person name="Dooling D.J."/>
            <person name="Fulton B."/>
            <person name="Minx P."/>
            <person name="Pepin K.H."/>
            <person name="Johnson M."/>
            <person name="Bhonagiri V."/>
            <person name="Nash W.E."/>
            <person name="Mardis E.R."/>
            <person name="Wilson R.K."/>
        </authorList>
    </citation>
    <scope>NUCLEOTIDE SEQUENCE [LARGE SCALE GENOMIC DNA]</scope>
    <source>
        <strain evidence="7 8">ATCC 33806</strain>
    </source>
</reference>
<dbReference type="GO" id="GO:0051087">
    <property type="term" value="F:protein-folding chaperone binding"/>
    <property type="evidence" value="ECO:0007669"/>
    <property type="project" value="InterPro"/>
</dbReference>
<feature type="coiled-coil region" evidence="5">
    <location>
        <begin position="100"/>
        <end position="127"/>
    </location>
</feature>
<keyword evidence="3" id="KW-0346">Stress response</keyword>
<evidence type="ECO:0000313" key="7">
    <source>
        <dbReference type="EMBL" id="EEG25916.1"/>
    </source>
</evidence>
<comment type="caution">
    <text evidence="7">The sequence shown here is derived from an EMBL/GenBank/DDBJ whole genome shotgun (WGS) entry which is preliminary data.</text>
</comment>
<dbReference type="NCBIfam" id="NF010761">
    <property type="entry name" value="PRK14164.1"/>
    <property type="match status" value="1"/>
</dbReference>
<dbReference type="HAMAP" id="MF_01151">
    <property type="entry name" value="GrpE"/>
    <property type="match status" value="1"/>
</dbReference>
<dbReference type="Gene3D" id="3.90.20.20">
    <property type="match status" value="1"/>
</dbReference>
<dbReference type="PRINTS" id="PR00773">
    <property type="entry name" value="GRPEPROTEIN"/>
</dbReference>
<evidence type="ECO:0000313" key="8">
    <source>
        <dbReference type="Proteomes" id="UP000006247"/>
    </source>
</evidence>
<comment type="function">
    <text evidence="3">Participates actively in the response to hyperosmotic and heat shock by preventing the aggregation of stress-denatured proteins, in association with DnaK and GrpE. It is the nucleotide exchange factor for DnaK and may function as a thermosensor. Unfolded proteins bind initially to DnaJ; upon interaction with the DnaJ-bound protein, DnaK hydrolyzes its bound ATP, resulting in the formation of a stable complex. GrpE releases ADP from DnaK; ATP binding to DnaK triggers the release of the substrate protein, thus completing the reaction cycle. Several rounds of ATP-dependent interactions between DnaJ, DnaK and GrpE are required for fully efficient folding.</text>
</comment>
<dbReference type="SUPFAM" id="SSF58014">
    <property type="entry name" value="Coiled-coil domain of nucleotide exchange factor GrpE"/>
    <property type="match status" value="1"/>
</dbReference>
<sequence length="242" mass="26191">MTDDKPEVERDEDNTDVDANPKLIDLSSDAKKAAKDADQDASKDAEATAADTDDGDATDDDDALDAGIDTADLAEVAAALDQVAADAEAESTEPSLEEQLAERTNDLQRLGAEYANYRRRTQAEREQVIENAKAQVVMRFLPIVDDFGLAEQHGDLAEGPMKAFHDKFMNVLDGLKLQAFGDPGDEFDAETYEAVQDMSTGDTKTVGTVLRKGYKLNGRLLRTAMVIIADPPADSESESDES</sequence>
<dbReference type="GO" id="GO:0000774">
    <property type="term" value="F:adenyl-nucleotide exchange factor activity"/>
    <property type="evidence" value="ECO:0007669"/>
    <property type="project" value="InterPro"/>
</dbReference>
<evidence type="ECO:0000256" key="6">
    <source>
        <dbReference type="SAM" id="MobiDB-lite"/>
    </source>
</evidence>
<dbReference type="Gene3D" id="2.30.22.10">
    <property type="entry name" value="Head domain of nucleotide exchange factor GrpE"/>
    <property type="match status" value="1"/>
</dbReference>
<protein>
    <recommendedName>
        <fullName evidence="3">Protein GrpE</fullName>
    </recommendedName>
    <alternativeName>
        <fullName evidence="3">HSP-70 cofactor</fullName>
    </alternativeName>
</protein>
<dbReference type="Pfam" id="PF01025">
    <property type="entry name" value="GrpE"/>
    <property type="match status" value="1"/>
</dbReference>
<dbReference type="CDD" id="cd00446">
    <property type="entry name" value="GrpE"/>
    <property type="match status" value="1"/>
</dbReference>
<dbReference type="InterPro" id="IPR009012">
    <property type="entry name" value="GrpE_head"/>
</dbReference>
<dbReference type="InterPro" id="IPR000740">
    <property type="entry name" value="GrpE"/>
</dbReference>
<evidence type="ECO:0000256" key="1">
    <source>
        <dbReference type="ARBA" id="ARBA00009054"/>
    </source>
</evidence>
<dbReference type="AlphaFoldDB" id="C0E675"/>
<accession>C0E675</accession>
<name>C0E675_9CORY</name>
<comment type="similarity">
    <text evidence="1 3 4">Belongs to the GrpE family.</text>
</comment>
<keyword evidence="3" id="KW-0963">Cytoplasm</keyword>
<feature type="compositionally biased region" description="Basic and acidic residues" evidence="6">
    <location>
        <begin position="28"/>
        <end position="46"/>
    </location>
</feature>
<feature type="region of interest" description="Disordered" evidence="6">
    <location>
        <begin position="1"/>
        <end position="69"/>
    </location>
</feature>
<dbReference type="EMBL" id="ACEB01000042">
    <property type="protein sequence ID" value="EEG25916.1"/>
    <property type="molecule type" value="Genomic_DNA"/>
</dbReference>
<comment type="subcellular location">
    <subcellularLocation>
        <location evidence="3">Cytoplasm</location>
    </subcellularLocation>
</comment>
<feature type="compositionally biased region" description="Acidic residues" evidence="6">
    <location>
        <begin position="51"/>
        <end position="64"/>
    </location>
</feature>
<dbReference type="GO" id="GO:0005737">
    <property type="term" value="C:cytoplasm"/>
    <property type="evidence" value="ECO:0007669"/>
    <property type="project" value="UniProtKB-SubCell"/>
</dbReference>
<proteinExistence type="inferred from homology"/>